<keyword evidence="2" id="KW-0808">Transferase</keyword>
<dbReference type="AlphaFoldDB" id="A0A2V1P590"/>
<dbReference type="RefSeq" id="WP_109387304.1">
    <property type="nucleotide sequence ID" value="NZ_QETF01000004.1"/>
</dbReference>
<name>A0A2V1P590_9RHOB</name>
<dbReference type="Pfam" id="PF01755">
    <property type="entry name" value="Glyco_transf_25"/>
    <property type="match status" value="1"/>
</dbReference>
<evidence type="ECO:0000313" key="2">
    <source>
        <dbReference type="EMBL" id="PWG17615.1"/>
    </source>
</evidence>
<accession>A0A2V1P590</accession>
<proteinExistence type="predicted"/>
<organism evidence="2 3">
    <name type="scientific">Salibaculum griseiflavum</name>
    <dbReference type="NCBI Taxonomy" id="1914409"/>
    <lineage>
        <taxon>Bacteria</taxon>
        <taxon>Pseudomonadati</taxon>
        <taxon>Pseudomonadota</taxon>
        <taxon>Alphaproteobacteria</taxon>
        <taxon>Rhodobacterales</taxon>
        <taxon>Roseobacteraceae</taxon>
        <taxon>Salibaculum</taxon>
    </lineage>
</organism>
<evidence type="ECO:0000313" key="3">
    <source>
        <dbReference type="Proteomes" id="UP000245293"/>
    </source>
</evidence>
<comment type="caution">
    <text evidence="2">The sequence shown here is derived from an EMBL/GenBank/DDBJ whole genome shotgun (WGS) entry which is preliminary data.</text>
</comment>
<evidence type="ECO:0000259" key="1">
    <source>
        <dbReference type="Pfam" id="PF01755"/>
    </source>
</evidence>
<dbReference type="CDD" id="cd06532">
    <property type="entry name" value="Glyco_transf_25"/>
    <property type="match status" value="1"/>
</dbReference>
<sequence length="272" mass="30559">MTNTPAKVATFVVNLDRAVIRRETMERELAGAGINGEFLPAVDAAEVGEAALLARFDDFGPWGIVPVTNMAITWSHQNIWQEFLATAADIALVLEDDVYIAPEMGEWLEDLSWWPADADIVKLEVWPDTRMVHILSRRASEFRGRSIARLYSRHPGAAGYLVTRQHAQRMLRVDRINLSTDSFIFDPYVSGVAREASIYQVSPGLVGQGNDPGHEQTVRTHKKAADKRDLRRQAWLRGWAQLRNLPRHIWQLITGQARLARLTVSLTPVGST</sequence>
<dbReference type="Proteomes" id="UP000245293">
    <property type="component" value="Unassembled WGS sequence"/>
</dbReference>
<dbReference type="EMBL" id="QETF01000004">
    <property type="protein sequence ID" value="PWG17615.1"/>
    <property type="molecule type" value="Genomic_DNA"/>
</dbReference>
<reference evidence="3" key="1">
    <citation type="submission" date="2018-05" db="EMBL/GenBank/DDBJ databases">
        <authorList>
            <person name="Du Z."/>
            <person name="Wang X."/>
        </authorList>
    </citation>
    <scope>NUCLEOTIDE SEQUENCE [LARGE SCALE GENOMIC DNA]</scope>
    <source>
        <strain evidence="3">WDS4C29</strain>
    </source>
</reference>
<dbReference type="OrthoDB" id="259382at2"/>
<feature type="domain" description="Glycosyl transferase family 25" evidence="1">
    <location>
        <begin position="10"/>
        <end position="182"/>
    </location>
</feature>
<dbReference type="InterPro" id="IPR002654">
    <property type="entry name" value="Glyco_trans_25"/>
</dbReference>
<keyword evidence="3" id="KW-1185">Reference proteome</keyword>
<protein>
    <submittedName>
        <fullName evidence="2">Glycosyl transferase</fullName>
    </submittedName>
</protein>
<dbReference type="GO" id="GO:0016740">
    <property type="term" value="F:transferase activity"/>
    <property type="evidence" value="ECO:0007669"/>
    <property type="project" value="UniProtKB-KW"/>
</dbReference>
<gene>
    <name evidence="2" type="ORF">DFK10_05175</name>
</gene>